<gene>
    <name evidence="2" type="ORF">MGEO_11995</name>
</gene>
<dbReference type="InterPro" id="IPR046879">
    <property type="entry name" value="KANL3/Tex30_Abhydrolase"/>
</dbReference>
<comment type="caution">
    <text evidence="2">The sequence shown here is derived from an EMBL/GenBank/DDBJ whole genome shotgun (WGS) entry which is preliminary data.</text>
</comment>
<accession>A0A1X4NJS7</accession>
<dbReference type="InterPro" id="IPR029058">
    <property type="entry name" value="AB_hydrolase_fold"/>
</dbReference>
<dbReference type="InterPro" id="IPR026555">
    <property type="entry name" value="NSL3/Tex30"/>
</dbReference>
<dbReference type="EMBL" id="JFKC01000011">
    <property type="protein sequence ID" value="OSQ50518.1"/>
    <property type="molecule type" value="Genomic_DNA"/>
</dbReference>
<dbReference type="SUPFAM" id="SSF53474">
    <property type="entry name" value="alpha/beta-Hydrolases"/>
    <property type="match status" value="1"/>
</dbReference>
<keyword evidence="2" id="KW-0378">Hydrolase</keyword>
<name>A0A1X4NJS7_9RHOB</name>
<reference evidence="2 3" key="1">
    <citation type="submission" date="2014-03" db="EMBL/GenBank/DDBJ databases">
        <title>The draft genome sequence of Marivita geojedonensis KCTC 23882.</title>
        <authorList>
            <person name="Lai Q."/>
            <person name="Shao Z."/>
        </authorList>
    </citation>
    <scope>NUCLEOTIDE SEQUENCE [LARGE SCALE GENOMIC DNA]</scope>
    <source>
        <strain evidence="2 3">DPG-138</strain>
    </source>
</reference>
<feature type="domain" description="KANL3/Tex30 alpha/beta hydrolase-like" evidence="1">
    <location>
        <begin position="14"/>
        <end position="208"/>
    </location>
</feature>
<proteinExistence type="predicted"/>
<organism evidence="2 3">
    <name type="scientific">Marivita geojedonensis</name>
    <dbReference type="NCBI Taxonomy" id="1123756"/>
    <lineage>
        <taxon>Bacteria</taxon>
        <taxon>Pseudomonadati</taxon>
        <taxon>Pseudomonadota</taxon>
        <taxon>Alphaproteobacteria</taxon>
        <taxon>Rhodobacterales</taxon>
        <taxon>Roseobacteraceae</taxon>
        <taxon>Marivita</taxon>
    </lineage>
</organism>
<dbReference type="OrthoDB" id="652634at2"/>
<dbReference type="STRING" id="1123756.MGEO_11995"/>
<evidence type="ECO:0000313" key="3">
    <source>
        <dbReference type="Proteomes" id="UP000193926"/>
    </source>
</evidence>
<evidence type="ECO:0000259" key="1">
    <source>
        <dbReference type="Pfam" id="PF20408"/>
    </source>
</evidence>
<dbReference type="Pfam" id="PF20408">
    <property type="entry name" value="Abhydrolase_11"/>
    <property type="match status" value="1"/>
</dbReference>
<dbReference type="GO" id="GO:0016787">
    <property type="term" value="F:hydrolase activity"/>
    <property type="evidence" value="ECO:0007669"/>
    <property type="project" value="UniProtKB-KW"/>
</dbReference>
<dbReference type="PANTHER" id="PTHR13136">
    <property type="entry name" value="TESTIS DEVELOPMENT PROTEIN PRTD"/>
    <property type="match status" value="1"/>
</dbReference>
<dbReference type="Proteomes" id="UP000193926">
    <property type="component" value="Unassembled WGS sequence"/>
</dbReference>
<evidence type="ECO:0000313" key="2">
    <source>
        <dbReference type="EMBL" id="OSQ50518.1"/>
    </source>
</evidence>
<dbReference type="RefSeq" id="WP_085637844.1">
    <property type="nucleotide sequence ID" value="NZ_PVTN01000004.1"/>
</dbReference>
<dbReference type="AlphaFoldDB" id="A0A1X4NJS7"/>
<dbReference type="Gene3D" id="3.40.50.1820">
    <property type="entry name" value="alpha/beta hydrolase"/>
    <property type="match status" value="1"/>
</dbReference>
<protein>
    <submittedName>
        <fullName evidence="2">Alpha/beta hydrolase</fullName>
    </submittedName>
</protein>
<keyword evidence="3" id="KW-1185">Reference proteome</keyword>
<dbReference type="PANTHER" id="PTHR13136:SF11">
    <property type="entry name" value="TESTIS-EXPRESSED PROTEIN 30"/>
    <property type="match status" value="1"/>
</dbReference>
<sequence>MRTKFLELGSKSASATILFAHGAGAPMDSPTMTATAEALAEQGLRVVRFEFSYMANRRTEGSRKPPPRADKLNAEYKAAIDALDVDGPLIIGGKSMGGRVASMIADELFEAGQIAGLLCVGYPFHPIGKPEKLRTEHLLNLRIPTLICQGTRDQFGSRDEVSGYELSSAIQLRWFEDGDHDLKPRKRISGFTHADHITSMAAAVSAWVEGLVR</sequence>